<comment type="caution">
    <text evidence="1">The sequence shown here is derived from an EMBL/GenBank/DDBJ whole genome shotgun (WGS) entry which is preliminary data.</text>
</comment>
<reference evidence="1 2" key="1">
    <citation type="journal article" date="2015" name="Stand. Genomic Sci.">
        <title>Genomic Encyclopedia of Bacterial and Archaeal Type Strains, Phase III: the genomes of soil and plant-associated and newly described type strains.</title>
        <authorList>
            <person name="Whitman W.B."/>
            <person name="Woyke T."/>
            <person name="Klenk H.P."/>
            <person name="Zhou Y."/>
            <person name="Lilburn T.G."/>
            <person name="Beck B.J."/>
            <person name="De Vos P."/>
            <person name="Vandamme P."/>
            <person name="Eisen J.A."/>
            <person name="Garrity G."/>
            <person name="Hugenholtz P."/>
            <person name="Kyrpides N.C."/>
        </authorList>
    </citation>
    <scope>NUCLEOTIDE SEQUENCE [LARGE SCALE GENOMIC DNA]</scope>
    <source>
        <strain evidence="1 2">CGMCC 1.10947</strain>
    </source>
</reference>
<evidence type="ECO:0000313" key="1">
    <source>
        <dbReference type="EMBL" id="TWH92991.1"/>
    </source>
</evidence>
<evidence type="ECO:0000313" key="2">
    <source>
        <dbReference type="Proteomes" id="UP000317176"/>
    </source>
</evidence>
<dbReference type="EMBL" id="VLKL01000046">
    <property type="protein sequence ID" value="TWH92991.1"/>
    <property type="molecule type" value="Genomic_DNA"/>
</dbReference>
<protein>
    <submittedName>
        <fullName evidence="1">Uncharacterized protein</fullName>
    </submittedName>
</protein>
<accession>A0A562KC54</accession>
<dbReference type="Proteomes" id="UP000317176">
    <property type="component" value="Unassembled WGS sequence"/>
</dbReference>
<sequence>MQSLGSLLILRSIPWITGMDTESGGVSRDVARACPRAGIVSRPLIMQRLGIMQYWIYNL</sequence>
<dbReference type="AlphaFoldDB" id="A0A562KC54"/>
<gene>
    <name evidence="1" type="ORF">IQ17_07080</name>
</gene>
<name>A0A562KC54_9BRAD</name>
<organism evidence="1 2">
    <name type="scientific">Bradyrhizobium daqingense</name>
    <dbReference type="NCBI Taxonomy" id="993502"/>
    <lineage>
        <taxon>Bacteria</taxon>
        <taxon>Pseudomonadati</taxon>
        <taxon>Pseudomonadota</taxon>
        <taxon>Alphaproteobacteria</taxon>
        <taxon>Hyphomicrobiales</taxon>
        <taxon>Nitrobacteraceae</taxon>
        <taxon>Bradyrhizobium</taxon>
    </lineage>
</organism>
<proteinExistence type="predicted"/>
<keyword evidence="2" id="KW-1185">Reference proteome</keyword>